<dbReference type="HOGENOM" id="CLU_508157_0_0_1"/>
<reference evidence="2 3" key="1">
    <citation type="journal article" date="2012" name="BMC Genomics">
        <title>Comparative genomics of the white-rot fungi, Phanerochaete carnosa and P. chrysosporium, to elucidate the genetic basis of the distinct wood types they colonize.</title>
        <authorList>
            <person name="Suzuki H."/>
            <person name="MacDonald J."/>
            <person name="Syed K."/>
            <person name="Salamov A."/>
            <person name="Hori C."/>
            <person name="Aerts A."/>
            <person name="Henrissat B."/>
            <person name="Wiebenga A."/>
            <person name="vanKuyk P.A."/>
            <person name="Barry K."/>
            <person name="Lindquist E."/>
            <person name="LaButti K."/>
            <person name="Lapidus A."/>
            <person name="Lucas S."/>
            <person name="Coutinho P."/>
            <person name="Gong Y."/>
            <person name="Samejima M."/>
            <person name="Mahadevan R."/>
            <person name="Abou-Zaid M."/>
            <person name="de Vries R.P."/>
            <person name="Igarashi K."/>
            <person name="Yadav J.S."/>
            <person name="Grigoriev I.V."/>
            <person name="Master E.R."/>
        </authorList>
    </citation>
    <scope>NUCLEOTIDE SEQUENCE [LARGE SCALE GENOMIC DNA]</scope>
    <source>
        <strain evidence="2 3">HHB-10118-sp</strain>
    </source>
</reference>
<feature type="compositionally biased region" description="Polar residues" evidence="1">
    <location>
        <begin position="441"/>
        <end position="451"/>
    </location>
</feature>
<dbReference type="KEGG" id="pco:PHACADRAFT_28030"/>
<protein>
    <submittedName>
        <fullName evidence="2">Uncharacterized protein</fullName>
    </submittedName>
</protein>
<name>K5X3L5_PHACS</name>
<keyword evidence="3" id="KW-1185">Reference proteome</keyword>
<feature type="compositionally biased region" description="Basic and acidic residues" evidence="1">
    <location>
        <begin position="276"/>
        <end position="300"/>
    </location>
</feature>
<evidence type="ECO:0000313" key="3">
    <source>
        <dbReference type="Proteomes" id="UP000008370"/>
    </source>
</evidence>
<feature type="compositionally biased region" description="Low complexity" evidence="1">
    <location>
        <begin position="1"/>
        <end position="18"/>
    </location>
</feature>
<feature type="compositionally biased region" description="Basic and acidic residues" evidence="1">
    <location>
        <begin position="41"/>
        <end position="52"/>
    </location>
</feature>
<feature type="region of interest" description="Disordered" evidence="1">
    <location>
        <begin position="258"/>
        <end position="395"/>
    </location>
</feature>
<gene>
    <name evidence="2" type="ORF">PHACADRAFT_28030</name>
</gene>
<dbReference type="InParanoid" id="K5X3L5"/>
<feature type="compositionally biased region" description="Polar residues" evidence="1">
    <location>
        <begin position="73"/>
        <end position="91"/>
    </location>
</feature>
<organism evidence="2 3">
    <name type="scientific">Phanerochaete carnosa (strain HHB-10118-sp)</name>
    <name type="common">White-rot fungus</name>
    <name type="synonym">Peniophora carnosa</name>
    <dbReference type="NCBI Taxonomy" id="650164"/>
    <lineage>
        <taxon>Eukaryota</taxon>
        <taxon>Fungi</taxon>
        <taxon>Dikarya</taxon>
        <taxon>Basidiomycota</taxon>
        <taxon>Agaricomycotina</taxon>
        <taxon>Agaricomycetes</taxon>
        <taxon>Polyporales</taxon>
        <taxon>Phanerochaetaceae</taxon>
        <taxon>Phanerochaete</taxon>
    </lineage>
</organism>
<dbReference type="EMBL" id="JH930471">
    <property type="protein sequence ID" value="EKM57387.1"/>
    <property type="molecule type" value="Genomic_DNA"/>
</dbReference>
<sequence>MSGSNNNNGGESPTSGNSDQEVQAVIDSLGGIRASLKLPKPKMDISTARRETNAGLRRANSIVASMKKRTRSQKASSGGTMAAQKSSGNVNKQKDGAAEAKKPFNVEAIVLIICGTEIDDEGDIVLADSKAPAQQELPKLEKNGLAVKNWNKPFYLTDSPVSIEEAINAAFPHYKAYEDSRASDQPDSDRPFVLCWRRHQRLNVYDDGDGEEFTAEAVRTCRGGDRKAGSALIIAARKEIPRHILKLWKAGGHKTYKAEISPESPTATTAARGKSKRLESRSKRLESRSKGLVKGKEKAAAVDVDGQTGRAKGKGKAAAKDVDPIEDFSFPSAPSSDGDDDDPVPRDLLFSLMHGPPADLHLEPLIEEELAPSDLKRKLSEEKTGDIDSSSEDSVVEIPRPVLKKRRIFPTFPRAGPSTMMAASLAGPSNIAGPSNAAAGPSNTAQASPSKSARKKILSTLTQPKLQLPHRKTRTVPSDTITVVLSSDDEELTGSRAPPADGERTSPHTTLFSPSHYRPPAGLPNPWEDNPPTLGF</sequence>
<evidence type="ECO:0000313" key="2">
    <source>
        <dbReference type="EMBL" id="EKM57387.1"/>
    </source>
</evidence>
<feature type="region of interest" description="Disordered" evidence="1">
    <location>
        <begin position="413"/>
        <end position="456"/>
    </location>
</feature>
<feature type="region of interest" description="Disordered" evidence="1">
    <location>
        <begin position="485"/>
        <end position="536"/>
    </location>
</feature>
<dbReference type="AlphaFoldDB" id="K5X3L5"/>
<feature type="region of interest" description="Disordered" evidence="1">
    <location>
        <begin position="38"/>
        <end position="98"/>
    </location>
</feature>
<feature type="region of interest" description="Disordered" evidence="1">
    <location>
        <begin position="1"/>
        <end position="24"/>
    </location>
</feature>
<dbReference type="Proteomes" id="UP000008370">
    <property type="component" value="Unassembled WGS sequence"/>
</dbReference>
<proteinExistence type="predicted"/>
<feature type="compositionally biased region" description="Basic and acidic residues" evidence="1">
    <location>
        <begin position="374"/>
        <end position="386"/>
    </location>
</feature>
<dbReference type="RefSeq" id="XP_007394070.1">
    <property type="nucleotide sequence ID" value="XM_007394008.1"/>
</dbReference>
<evidence type="ECO:0000256" key="1">
    <source>
        <dbReference type="SAM" id="MobiDB-lite"/>
    </source>
</evidence>
<feature type="compositionally biased region" description="Low complexity" evidence="1">
    <location>
        <begin position="327"/>
        <end position="336"/>
    </location>
</feature>
<accession>K5X3L5</accession>
<dbReference type="GeneID" id="18919523"/>